<keyword evidence="5" id="KW-1015">Disulfide bond</keyword>
<dbReference type="InterPro" id="IPR036383">
    <property type="entry name" value="TSP1_rpt_sf"/>
</dbReference>
<dbReference type="AlphaFoldDB" id="A0A5E4B4L4"/>
<dbReference type="PANTHER" id="PTHR13723">
    <property type="entry name" value="ADAMTS A DISINTEGRIN AND METALLOPROTEASE WITH THROMBOSPONDIN MOTIFS PROTEASE"/>
    <property type="match status" value="1"/>
</dbReference>
<dbReference type="GO" id="GO:0030198">
    <property type="term" value="P:extracellular matrix organization"/>
    <property type="evidence" value="ECO:0007669"/>
    <property type="project" value="TreeGrafter"/>
</dbReference>
<evidence type="ECO:0000256" key="1">
    <source>
        <dbReference type="ARBA" id="ARBA00004613"/>
    </source>
</evidence>
<evidence type="ECO:0000256" key="4">
    <source>
        <dbReference type="ARBA" id="ARBA00022737"/>
    </source>
</evidence>
<dbReference type="InterPro" id="IPR010909">
    <property type="entry name" value="PLAC"/>
</dbReference>
<dbReference type="Pfam" id="PF08686">
    <property type="entry name" value="PLAC"/>
    <property type="match status" value="1"/>
</dbReference>
<proteinExistence type="predicted"/>
<evidence type="ECO:0000313" key="9">
    <source>
        <dbReference type="Proteomes" id="UP000335636"/>
    </source>
</evidence>
<dbReference type="PANTHER" id="PTHR13723:SF305">
    <property type="entry name" value="PROTEIN MADD-4"/>
    <property type="match status" value="1"/>
</dbReference>
<dbReference type="GO" id="GO:0031012">
    <property type="term" value="C:extracellular matrix"/>
    <property type="evidence" value="ECO:0007669"/>
    <property type="project" value="TreeGrafter"/>
</dbReference>
<feature type="domain" description="PLAC" evidence="6">
    <location>
        <begin position="175"/>
        <end position="212"/>
    </location>
</feature>
<sequence>MERRALGRARAQLLPDATCTAEPKPRTHEPCLLKRCHKHKKLQWLVSAWSKCSATCDRGTQKRFLKCAEKYVSGKYRELASRKCLHVPKPDLELARPCALFPCPAHPLQAAAGPPRGGWVASPWSQCSASCGGGVQRRSVQCMAGGRPASDCSPHQKPESSLACNTHFCTIPEKKDTFCKDYFHWCHLVPQHGMCSHKFYGKQCCKTCSKSNLPESKWKDGSYPGLPVPLTQEKQ</sequence>
<evidence type="ECO:0000256" key="3">
    <source>
        <dbReference type="ARBA" id="ARBA00022729"/>
    </source>
</evidence>
<keyword evidence="4" id="KW-0677">Repeat</keyword>
<reference evidence="8 9" key="1">
    <citation type="submission" date="2019-04" db="EMBL/GenBank/DDBJ databases">
        <authorList>
            <person name="Alioto T."/>
            <person name="Alioto T."/>
        </authorList>
    </citation>
    <scope>NUCLEOTIDE SEQUENCE [LARGE SCALE GENOMIC DNA]</scope>
</reference>
<dbReference type="FunFam" id="2.20.100.10:FF:000009">
    <property type="entry name" value="ADAMTS-like protein 3 isoform A"/>
    <property type="match status" value="1"/>
</dbReference>
<dbReference type="Gene3D" id="2.20.100.10">
    <property type="entry name" value="Thrombospondin type-1 (TSP1) repeat"/>
    <property type="match status" value="2"/>
</dbReference>
<dbReference type="InterPro" id="IPR000884">
    <property type="entry name" value="TSP1_rpt"/>
</dbReference>
<dbReference type="EMBL" id="CABDUW010000261">
    <property type="protein sequence ID" value="VTJ64285.1"/>
    <property type="molecule type" value="Genomic_DNA"/>
</dbReference>
<evidence type="ECO:0000313" key="7">
    <source>
        <dbReference type="EMBL" id="KAF7467991.1"/>
    </source>
</evidence>
<dbReference type="GO" id="GO:0006508">
    <property type="term" value="P:proteolysis"/>
    <property type="evidence" value="ECO:0007669"/>
    <property type="project" value="TreeGrafter"/>
</dbReference>
<keyword evidence="9" id="KW-1185">Reference proteome</keyword>
<dbReference type="EMBL" id="WJEC01007788">
    <property type="protein sequence ID" value="KAF7467991.1"/>
    <property type="molecule type" value="Genomic_DNA"/>
</dbReference>
<keyword evidence="3" id="KW-0732">Signal</keyword>
<dbReference type="PROSITE" id="PS50900">
    <property type="entry name" value="PLAC"/>
    <property type="match status" value="1"/>
</dbReference>
<gene>
    <name evidence="7" type="ORF">GHT09_000489</name>
    <name evidence="8" type="ORF">MONAX_5E001861</name>
</gene>
<dbReference type="Pfam" id="PF19030">
    <property type="entry name" value="TSP1_ADAMTS"/>
    <property type="match status" value="2"/>
</dbReference>
<dbReference type="PROSITE" id="PS50092">
    <property type="entry name" value="TSP1"/>
    <property type="match status" value="2"/>
</dbReference>
<name>A0A5E4B4L4_MARMO</name>
<keyword evidence="2" id="KW-0964">Secreted</keyword>
<dbReference type="GO" id="GO:0005576">
    <property type="term" value="C:extracellular region"/>
    <property type="evidence" value="ECO:0007669"/>
    <property type="project" value="UniProtKB-SubCell"/>
</dbReference>
<dbReference type="Proteomes" id="UP000335636">
    <property type="component" value="Unassembled WGS sequence"/>
</dbReference>
<evidence type="ECO:0000256" key="2">
    <source>
        <dbReference type="ARBA" id="ARBA00022525"/>
    </source>
</evidence>
<accession>A0A5E4B4L4</accession>
<evidence type="ECO:0000256" key="5">
    <source>
        <dbReference type="ARBA" id="ARBA00023157"/>
    </source>
</evidence>
<comment type="subcellular location">
    <subcellularLocation>
        <location evidence="1">Secreted</location>
    </subcellularLocation>
</comment>
<evidence type="ECO:0000259" key="6">
    <source>
        <dbReference type="PROSITE" id="PS50900"/>
    </source>
</evidence>
<dbReference type="InterPro" id="IPR050439">
    <property type="entry name" value="ADAMTS_ADAMTS-like"/>
</dbReference>
<dbReference type="FunFam" id="2.20.100.10:FF:000005">
    <property type="entry name" value="ADAM metallopeptidase with thrombospondin type 1 motif 9"/>
    <property type="match status" value="1"/>
</dbReference>
<dbReference type="SUPFAM" id="SSF82895">
    <property type="entry name" value="TSP-1 type 1 repeat"/>
    <property type="match status" value="2"/>
</dbReference>
<dbReference type="Proteomes" id="UP000662637">
    <property type="component" value="Unassembled WGS sequence"/>
</dbReference>
<organism evidence="8 9">
    <name type="scientific">Marmota monax</name>
    <name type="common">Woodchuck</name>
    <dbReference type="NCBI Taxonomy" id="9995"/>
    <lineage>
        <taxon>Eukaryota</taxon>
        <taxon>Metazoa</taxon>
        <taxon>Chordata</taxon>
        <taxon>Craniata</taxon>
        <taxon>Vertebrata</taxon>
        <taxon>Euteleostomi</taxon>
        <taxon>Mammalia</taxon>
        <taxon>Eutheria</taxon>
        <taxon>Euarchontoglires</taxon>
        <taxon>Glires</taxon>
        <taxon>Rodentia</taxon>
        <taxon>Sciuromorpha</taxon>
        <taxon>Sciuridae</taxon>
        <taxon>Xerinae</taxon>
        <taxon>Marmotini</taxon>
        <taxon>Marmota</taxon>
    </lineage>
</organism>
<dbReference type="SMART" id="SM00209">
    <property type="entry name" value="TSP1"/>
    <property type="match status" value="2"/>
</dbReference>
<dbReference type="GO" id="GO:0004222">
    <property type="term" value="F:metalloendopeptidase activity"/>
    <property type="evidence" value="ECO:0007669"/>
    <property type="project" value="TreeGrafter"/>
</dbReference>
<evidence type="ECO:0000313" key="8">
    <source>
        <dbReference type="EMBL" id="VTJ64285.1"/>
    </source>
</evidence>
<reference evidence="7" key="2">
    <citation type="submission" date="2020-08" db="EMBL/GenBank/DDBJ databases">
        <authorList>
            <person name="Shumante A."/>
            <person name="Zimin A.V."/>
            <person name="Puiu D."/>
            <person name="Salzberg S.L."/>
        </authorList>
    </citation>
    <scope>NUCLEOTIDE SEQUENCE</scope>
    <source>
        <strain evidence="7">WC2-LM</strain>
        <tissue evidence="7">Liver</tissue>
    </source>
</reference>
<protein>
    <recommendedName>
        <fullName evidence="6">PLAC domain-containing protein</fullName>
    </recommendedName>
</protein>